<keyword evidence="2" id="KW-0812">Transmembrane</keyword>
<feature type="region of interest" description="Disordered" evidence="1">
    <location>
        <begin position="54"/>
        <end position="106"/>
    </location>
</feature>
<evidence type="ECO:0000256" key="1">
    <source>
        <dbReference type="SAM" id="MobiDB-lite"/>
    </source>
</evidence>
<evidence type="ECO:0000313" key="4">
    <source>
        <dbReference type="Proteomes" id="UP000199700"/>
    </source>
</evidence>
<feature type="compositionally biased region" description="Basic and acidic residues" evidence="1">
    <location>
        <begin position="97"/>
        <end position="106"/>
    </location>
</feature>
<gene>
    <name evidence="3" type="ORF">SAMN04489751_1107</name>
</gene>
<feature type="compositionally biased region" description="Basic and acidic residues" evidence="1">
    <location>
        <begin position="55"/>
        <end position="91"/>
    </location>
</feature>
<dbReference type="AlphaFoldDB" id="A0A1H1P171"/>
<dbReference type="STRING" id="629680.SAMN04489751_1107"/>
<reference evidence="3" key="1">
    <citation type="submission" date="2016-10" db="EMBL/GenBank/DDBJ databases">
        <authorList>
            <person name="Varghese N."/>
            <person name="Submissions S."/>
        </authorList>
    </citation>
    <scope>NUCLEOTIDE SEQUENCE [LARGE SCALE GENOMIC DNA]</scope>
    <source>
        <strain evidence="3">DSM 22082</strain>
    </source>
</reference>
<keyword evidence="4" id="KW-1185">Reference proteome</keyword>
<feature type="transmembrane region" description="Helical" evidence="2">
    <location>
        <begin position="12"/>
        <end position="39"/>
    </location>
</feature>
<organism evidence="3 4">
    <name type="scientific">Brevibacterium sandarakinum</name>
    <dbReference type="NCBI Taxonomy" id="629680"/>
    <lineage>
        <taxon>Bacteria</taxon>
        <taxon>Bacillati</taxon>
        <taxon>Actinomycetota</taxon>
        <taxon>Actinomycetes</taxon>
        <taxon>Micrococcales</taxon>
        <taxon>Brevibacteriaceae</taxon>
        <taxon>Brevibacterium</taxon>
    </lineage>
</organism>
<evidence type="ECO:0000256" key="2">
    <source>
        <dbReference type="SAM" id="Phobius"/>
    </source>
</evidence>
<keyword evidence="2" id="KW-0472">Membrane</keyword>
<dbReference type="Proteomes" id="UP000199700">
    <property type="component" value="Chromosome"/>
</dbReference>
<protein>
    <submittedName>
        <fullName evidence="3">Uncharacterized protein</fullName>
    </submittedName>
</protein>
<keyword evidence="2" id="KW-1133">Transmembrane helix</keyword>
<name>A0A1H1P171_BRESA</name>
<dbReference type="EMBL" id="LT629739">
    <property type="protein sequence ID" value="SDS04967.1"/>
    <property type="molecule type" value="Genomic_DNA"/>
</dbReference>
<proteinExistence type="predicted"/>
<evidence type="ECO:0000313" key="3">
    <source>
        <dbReference type="EMBL" id="SDS04967.1"/>
    </source>
</evidence>
<sequence length="216" mass="23362">MKKITAWAKSHKIAAVFIGAGTFVFAVFAALLVSGLILMANGYKAEPVAEVTQEAAKKVDESRAEEPVEKPKETKAPEPKKAESPKVEKPKPSSKAETVKPKKADPVDPLTKRLVAAQKDLDVWFEECDWDNDFIDRGIAQYATGVCESKSIGVMVSGSDVQAEIFMEGVAEEAPLGKYFIDDGMAVWSLDDGALNQAWDALGAPGFPKDMSDLVK</sequence>
<dbReference type="RefSeq" id="WP_092103858.1">
    <property type="nucleotide sequence ID" value="NZ_LT629739.1"/>
</dbReference>
<accession>A0A1H1P171</accession>